<feature type="transmembrane region" description="Helical" evidence="1">
    <location>
        <begin position="23"/>
        <end position="43"/>
    </location>
</feature>
<keyword evidence="1" id="KW-0472">Membrane</keyword>
<keyword evidence="3" id="KW-1185">Reference proteome</keyword>
<protein>
    <submittedName>
        <fullName evidence="2">DUF1109 domain-containing protein</fullName>
    </submittedName>
</protein>
<organism evidence="2 3">
    <name type="scientific">Sphingomonas daechungensis</name>
    <dbReference type="NCBI Taxonomy" id="1176646"/>
    <lineage>
        <taxon>Bacteria</taxon>
        <taxon>Pseudomonadati</taxon>
        <taxon>Pseudomonadota</taxon>
        <taxon>Alphaproteobacteria</taxon>
        <taxon>Sphingomonadales</taxon>
        <taxon>Sphingomonadaceae</taxon>
        <taxon>Sphingomonas</taxon>
    </lineage>
</organism>
<feature type="transmembrane region" description="Helical" evidence="1">
    <location>
        <begin position="55"/>
        <end position="79"/>
    </location>
</feature>
<proteinExistence type="predicted"/>
<dbReference type="RefSeq" id="WP_187714848.1">
    <property type="nucleotide sequence ID" value="NZ_BAABJC010000001.1"/>
</dbReference>
<reference evidence="2 3" key="1">
    <citation type="submission" date="2020-08" db="EMBL/GenBank/DDBJ databases">
        <title>Genome sequence of Sphingomonas daechungensis KACC 18115T.</title>
        <authorList>
            <person name="Hyun D.-W."/>
            <person name="Bae J.-W."/>
        </authorList>
    </citation>
    <scope>NUCLEOTIDE SEQUENCE [LARGE SCALE GENOMIC DNA]</scope>
    <source>
        <strain evidence="2 3">KACC 18115</strain>
    </source>
</reference>
<dbReference type="Proteomes" id="UP000516134">
    <property type="component" value="Chromosome"/>
</dbReference>
<feature type="transmembrane region" description="Helical" evidence="1">
    <location>
        <begin position="157"/>
        <end position="177"/>
    </location>
</feature>
<accession>A0ABX6T3X9</accession>
<feature type="transmembrane region" description="Helical" evidence="1">
    <location>
        <begin position="183"/>
        <end position="205"/>
    </location>
</feature>
<gene>
    <name evidence="2" type="ORF">H9L15_00815</name>
</gene>
<evidence type="ECO:0000313" key="3">
    <source>
        <dbReference type="Proteomes" id="UP000516134"/>
    </source>
</evidence>
<feature type="transmembrane region" description="Helical" evidence="1">
    <location>
        <begin position="86"/>
        <end position="104"/>
    </location>
</feature>
<dbReference type="InterPro" id="IPR009495">
    <property type="entry name" value="NrsF"/>
</dbReference>
<dbReference type="Pfam" id="PF06532">
    <property type="entry name" value="NrsF"/>
    <property type="match status" value="1"/>
</dbReference>
<evidence type="ECO:0000313" key="2">
    <source>
        <dbReference type="EMBL" id="QNP43418.1"/>
    </source>
</evidence>
<feature type="transmembrane region" description="Helical" evidence="1">
    <location>
        <begin position="124"/>
        <end position="145"/>
    </location>
</feature>
<keyword evidence="1" id="KW-0812">Transmembrane</keyword>
<name>A0ABX6T3X9_9SPHN</name>
<evidence type="ECO:0000256" key="1">
    <source>
        <dbReference type="SAM" id="Phobius"/>
    </source>
</evidence>
<sequence length="211" mass="21537">MRTEDLIADLAASPTATASPSRGFAVALAAGWIIALLGLVLFLGSPLSAVPNTGMLPFAVKTGFAVAFTAAAISASLAAGRPGQKLALRATLIAIPFAVLLALAILELTSTARSDWPQLFFRTTYATCITAIALASLPVLAAALWAYREMAPTRPALAGLLVGLSAGAAAAVAYALYCPETTAAFLLAAYTPAALVPALAGWLVGPKLLRW</sequence>
<dbReference type="EMBL" id="CP060780">
    <property type="protein sequence ID" value="QNP43418.1"/>
    <property type="molecule type" value="Genomic_DNA"/>
</dbReference>
<keyword evidence="1" id="KW-1133">Transmembrane helix</keyword>